<dbReference type="Pfam" id="PF19086">
    <property type="entry name" value="Terpene_syn_C_2"/>
    <property type="match status" value="1"/>
</dbReference>
<dbReference type="Gene3D" id="1.10.600.10">
    <property type="entry name" value="Farnesyl Diphosphate Synthase"/>
    <property type="match status" value="1"/>
</dbReference>
<proteinExistence type="predicted"/>
<evidence type="ECO:0000313" key="1">
    <source>
        <dbReference type="EMBL" id="KAL1600717.1"/>
    </source>
</evidence>
<gene>
    <name evidence="1" type="ORF">SLS60_007105</name>
</gene>
<protein>
    <recommendedName>
        <fullName evidence="3">Terpene synthase</fullName>
    </recommendedName>
</protein>
<accession>A0ABR3R9S7</accession>
<evidence type="ECO:0000313" key="2">
    <source>
        <dbReference type="Proteomes" id="UP001521785"/>
    </source>
</evidence>
<keyword evidence="2" id="KW-1185">Reference proteome</keyword>
<dbReference type="Proteomes" id="UP001521785">
    <property type="component" value="Unassembled WGS sequence"/>
</dbReference>
<evidence type="ECO:0008006" key="3">
    <source>
        <dbReference type="Google" id="ProtNLM"/>
    </source>
</evidence>
<dbReference type="SUPFAM" id="SSF48576">
    <property type="entry name" value="Terpenoid synthases"/>
    <property type="match status" value="1"/>
</dbReference>
<comment type="caution">
    <text evidence="1">The sequence shown here is derived from an EMBL/GenBank/DDBJ whole genome shotgun (WGS) entry which is preliminary data.</text>
</comment>
<sequence length="308" mass="35564">MEYQFSKIVDPSSFDSQGLISDIPVRKNLFSEAEYVGTFRAQEDWNVLVAPLGEFKGGLDPTYPLMSVDVPECRPERLEMVAYGNEFAFLYDDAIESMAHDQAQMFREMAAIDRPRAMVTMKAWAEFLRLTSSRDRQKQFESLEEYIPFRVWDVGQMHMFGLITFGMALTIPESDMDMCNKDTASACAAIALANDLFSWEKERDLAKRDNLPHIVNAVWVIMGQYSVSEEEAKKICHAKVVELVEEYKETVERYKKDQSICLDLKKYVESLLYNISGNLIWSLTCPRYNPGTELNSCQRWMQKRLTQP</sequence>
<organism evidence="1 2">
    <name type="scientific">Paraconiothyrium brasiliense</name>
    <dbReference type="NCBI Taxonomy" id="300254"/>
    <lineage>
        <taxon>Eukaryota</taxon>
        <taxon>Fungi</taxon>
        <taxon>Dikarya</taxon>
        <taxon>Ascomycota</taxon>
        <taxon>Pezizomycotina</taxon>
        <taxon>Dothideomycetes</taxon>
        <taxon>Pleosporomycetidae</taxon>
        <taxon>Pleosporales</taxon>
        <taxon>Massarineae</taxon>
        <taxon>Didymosphaeriaceae</taxon>
        <taxon>Paraconiothyrium</taxon>
    </lineage>
</organism>
<dbReference type="EMBL" id="JAKJXO020000009">
    <property type="protein sequence ID" value="KAL1600717.1"/>
    <property type="molecule type" value="Genomic_DNA"/>
</dbReference>
<name>A0ABR3R9S7_9PLEO</name>
<dbReference type="InterPro" id="IPR008949">
    <property type="entry name" value="Isoprenoid_synthase_dom_sf"/>
</dbReference>
<reference evidence="1 2" key="1">
    <citation type="submission" date="2024-02" db="EMBL/GenBank/DDBJ databases">
        <title>De novo assembly and annotation of 12 fungi associated with fruit tree decline syndrome in Ontario, Canada.</title>
        <authorList>
            <person name="Sulman M."/>
            <person name="Ellouze W."/>
            <person name="Ilyukhin E."/>
        </authorList>
    </citation>
    <scope>NUCLEOTIDE SEQUENCE [LARGE SCALE GENOMIC DNA]</scope>
    <source>
        <strain evidence="1 2">M42-189</strain>
    </source>
</reference>